<feature type="region of interest" description="Disordered" evidence="1">
    <location>
        <begin position="1"/>
        <end position="96"/>
    </location>
</feature>
<name>A0A0D3BMM5_BRAOL</name>
<reference evidence="2 3" key="1">
    <citation type="journal article" date="2014" name="Genome Biol.">
        <title>Transcriptome and methylome profiling reveals relics of genome dominance in the mesopolyploid Brassica oleracea.</title>
        <authorList>
            <person name="Parkin I.A."/>
            <person name="Koh C."/>
            <person name="Tang H."/>
            <person name="Robinson S.J."/>
            <person name="Kagale S."/>
            <person name="Clarke W.E."/>
            <person name="Town C.D."/>
            <person name="Nixon J."/>
            <person name="Krishnakumar V."/>
            <person name="Bidwell S.L."/>
            <person name="Denoeud F."/>
            <person name="Belcram H."/>
            <person name="Links M.G."/>
            <person name="Just J."/>
            <person name="Clarke C."/>
            <person name="Bender T."/>
            <person name="Huebert T."/>
            <person name="Mason A.S."/>
            <person name="Pires J.C."/>
            <person name="Barker G."/>
            <person name="Moore J."/>
            <person name="Walley P.G."/>
            <person name="Manoli S."/>
            <person name="Batley J."/>
            <person name="Edwards D."/>
            <person name="Nelson M.N."/>
            <person name="Wang X."/>
            <person name="Paterson A.H."/>
            <person name="King G."/>
            <person name="Bancroft I."/>
            <person name="Chalhoub B."/>
            <person name="Sharpe A.G."/>
        </authorList>
    </citation>
    <scope>NUCLEOTIDE SEQUENCE</scope>
    <source>
        <strain evidence="2 3">cv. TO1000</strain>
    </source>
</reference>
<dbReference type="AlphaFoldDB" id="A0A0D3BMM5"/>
<feature type="compositionally biased region" description="Low complexity" evidence="1">
    <location>
        <begin position="297"/>
        <end position="310"/>
    </location>
</feature>
<dbReference type="Proteomes" id="UP000032141">
    <property type="component" value="Chromosome C3"/>
</dbReference>
<feature type="compositionally biased region" description="Polar residues" evidence="1">
    <location>
        <begin position="283"/>
        <end position="295"/>
    </location>
</feature>
<organism evidence="2 3">
    <name type="scientific">Brassica oleracea var. oleracea</name>
    <dbReference type="NCBI Taxonomy" id="109376"/>
    <lineage>
        <taxon>Eukaryota</taxon>
        <taxon>Viridiplantae</taxon>
        <taxon>Streptophyta</taxon>
        <taxon>Embryophyta</taxon>
        <taxon>Tracheophyta</taxon>
        <taxon>Spermatophyta</taxon>
        <taxon>Magnoliopsida</taxon>
        <taxon>eudicotyledons</taxon>
        <taxon>Gunneridae</taxon>
        <taxon>Pentapetalae</taxon>
        <taxon>rosids</taxon>
        <taxon>malvids</taxon>
        <taxon>Brassicales</taxon>
        <taxon>Brassicaceae</taxon>
        <taxon>Brassiceae</taxon>
        <taxon>Brassica</taxon>
    </lineage>
</organism>
<sequence length="364" mass="41059">MTLKRPLRATYQGRSRSRATRWSDAPKSLATIGPGATCPERRTEVARISHPSRNDLPKRHPEVVRVSMARRHEVKPGPTSQSDPLGSLPKARATSRSDMPRLSEYLHSQCFDIPQNWFDNHYTTTFVLGDLKTPNINKGVPIFLLTAMKNNDINSKEMTPLLEKAIRLDTASNGFFLGRTEDDAEELVDNMVKSDAVYSGDHNRGSRGDDKQTRKEIKALQDKIDIVLADKATQEKLHFVGNPSQETPPVVHEVEGLEGEEELCFINNNGSWYKKEPNFQYNNYQQKSYPNNQHSGYPPRNNQQGNYQPQQNPPPGFSNKGNQSSQQQANPSTSTPQESSTDVLLKQILESQTRSDFEVVENLL</sequence>
<dbReference type="eggNOG" id="KOG0017">
    <property type="taxonomic scope" value="Eukaryota"/>
</dbReference>
<proteinExistence type="predicted"/>
<feature type="compositionally biased region" description="Basic and acidic residues" evidence="1">
    <location>
        <begin position="39"/>
        <end position="63"/>
    </location>
</feature>
<dbReference type="Gramene" id="Bo3g181120.1">
    <property type="protein sequence ID" value="Bo3g181120.1"/>
    <property type="gene ID" value="Bo3g181120"/>
</dbReference>
<feature type="region of interest" description="Disordered" evidence="1">
    <location>
        <begin position="283"/>
        <end position="364"/>
    </location>
</feature>
<dbReference type="HOGENOM" id="CLU_761525_0_0_1"/>
<accession>A0A0D3BMM5</accession>
<protein>
    <submittedName>
        <fullName evidence="2">Uncharacterized protein</fullName>
    </submittedName>
</protein>
<evidence type="ECO:0000313" key="2">
    <source>
        <dbReference type="EnsemblPlants" id="Bo3g181120.1"/>
    </source>
</evidence>
<reference evidence="2" key="2">
    <citation type="submission" date="2015-03" db="UniProtKB">
        <authorList>
            <consortium name="EnsemblPlants"/>
        </authorList>
    </citation>
    <scope>IDENTIFICATION</scope>
</reference>
<keyword evidence="3" id="KW-1185">Reference proteome</keyword>
<evidence type="ECO:0000313" key="3">
    <source>
        <dbReference type="Proteomes" id="UP000032141"/>
    </source>
</evidence>
<dbReference type="EnsemblPlants" id="Bo3g181120.1">
    <property type="protein sequence ID" value="Bo3g181120.1"/>
    <property type="gene ID" value="Bo3g181120"/>
</dbReference>
<evidence type="ECO:0000256" key="1">
    <source>
        <dbReference type="SAM" id="MobiDB-lite"/>
    </source>
</evidence>
<feature type="compositionally biased region" description="Polar residues" evidence="1">
    <location>
        <begin position="319"/>
        <end position="342"/>
    </location>
</feature>